<dbReference type="SMART" id="SM00066">
    <property type="entry name" value="GAL4"/>
    <property type="match status" value="1"/>
</dbReference>
<dbReference type="SUPFAM" id="SSF57701">
    <property type="entry name" value="Zn2/Cys6 DNA-binding domain"/>
    <property type="match status" value="1"/>
</dbReference>
<evidence type="ECO:0000256" key="2">
    <source>
        <dbReference type="ARBA" id="ARBA00022723"/>
    </source>
</evidence>
<sequence>MPMRNPGQRPMPLLPSNLTSSPSASPTIIDDDAAQQYTPTSITSAPTRHEASGSRPKQKRNKPTLSCYECVERKTKCDRGRPCLACVKRSSSCAYTAVADLIASNNGRSTSKSKHAHKPTKIRKTHQLDQVAASSIDNGWSHIDNRAHRNRHTASYLFSGSNIDHSSKPSNVFGIGAQHPFSNYWTCQGGLPEVISVLPSKGQADILVAKYFESVDPVYPFLHRRSFYVDYERFWLIAREDQANTDPSLLALFYSVFALGTQFLPTLAYEERSQTAEFYCSAAHQALRVYSYLNLLMNDNHTSDAFAWAGIHLRQAYAMRLHRNPDIVVPEASVLEKQQRRKLWQAVFFHDTFLTILLKLPPTATHSDVPVDSLADENELHDDYEIDVGAHSRVENLMSISVIAPQDSVPPLPPQPHHIVDSQTKKNDLAYIRSMWYLGELVQETISSPNSLSLPLANSPRHKEQIVSSYKRLSKSFPAHLTQTDFATLQQQALSEPRIVRQNLFLTSNFYHCLMMLHASDNEAGDVECNIRAALEAAHEAIWSFFKLWQIFPSEAAVWWVFQHRAFEESLVIAQLLSSSKLTDSALDQNILTTAKEDILRMMDVMEHYGGALEMHETRKTVLRESFEKILV</sequence>
<dbReference type="CDD" id="cd12148">
    <property type="entry name" value="fungal_TF_MHR"/>
    <property type="match status" value="1"/>
</dbReference>
<evidence type="ECO:0000256" key="3">
    <source>
        <dbReference type="ARBA" id="ARBA00023242"/>
    </source>
</evidence>
<keyword evidence="3" id="KW-0539">Nucleus</keyword>
<dbReference type="InterPro" id="IPR050613">
    <property type="entry name" value="Sec_Metabolite_Reg"/>
</dbReference>
<keyword evidence="2" id="KW-0479">Metal-binding</keyword>
<evidence type="ECO:0000313" key="6">
    <source>
        <dbReference type="EMBL" id="QIX01024.1"/>
    </source>
</evidence>
<evidence type="ECO:0000313" key="7">
    <source>
        <dbReference type="Proteomes" id="UP000503462"/>
    </source>
</evidence>
<protein>
    <recommendedName>
        <fullName evidence="5">Zn(2)-C6 fungal-type domain-containing protein</fullName>
    </recommendedName>
</protein>
<dbReference type="CDD" id="cd00067">
    <property type="entry name" value="GAL4"/>
    <property type="match status" value="1"/>
</dbReference>
<feature type="domain" description="Zn(2)-C6 fungal-type" evidence="5">
    <location>
        <begin position="66"/>
        <end position="95"/>
    </location>
</feature>
<keyword evidence="7" id="KW-1185">Reference proteome</keyword>
<dbReference type="Pfam" id="PF04082">
    <property type="entry name" value="Fungal_trans"/>
    <property type="match status" value="1"/>
</dbReference>
<feature type="compositionally biased region" description="Low complexity" evidence="4">
    <location>
        <begin position="10"/>
        <end position="26"/>
    </location>
</feature>
<feature type="compositionally biased region" description="Basic residues" evidence="4">
    <location>
        <begin position="111"/>
        <end position="125"/>
    </location>
</feature>
<feature type="region of interest" description="Disordered" evidence="4">
    <location>
        <begin position="106"/>
        <end position="125"/>
    </location>
</feature>
<dbReference type="AlphaFoldDB" id="A0A6H0Y1Y7"/>
<organism evidence="6 7">
    <name type="scientific">Peltaster fructicola</name>
    <dbReference type="NCBI Taxonomy" id="286661"/>
    <lineage>
        <taxon>Eukaryota</taxon>
        <taxon>Fungi</taxon>
        <taxon>Dikarya</taxon>
        <taxon>Ascomycota</taxon>
        <taxon>Pezizomycotina</taxon>
        <taxon>Dothideomycetes</taxon>
        <taxon>Dothideomycetes incertae sedis</taxon>
        <taxon>Peltaster</taxon>
    </lineage>
</organism>
<comment type="subcellular location">
    <subcellularLocation>
        <location evidence="1">Nucleus</location>
    </subcellularLocation>
</comment>
<dbReference type="GO" id="GO:0003677">
    <property type="term" value="F:DNA binding"/>
    <property type="evidence" value="ECO:0007669"/>
    <property type="project" value="InterPro"/>
</dbReference>
<reference evidence="6 7" key="1">
    <citation type="journal article" date="2016" name="Sci. Rep.">
        <title>Peltaster fructicola genome reveals evolution from an invasive phytopathogen to an ectophytic parasite.</title>
        <authorList>
            <person name="Xu C."/>
            <person name="Chen H."/>
            <person name="Gleason M.L."/>
            <person name="Xu J.R."/>
            <person name="Liu H."/>
            <person name="Zhang R."/>
            <person name="Sun G."/>
        </authorList>
    </citation>
    <scope>NUCLEOTIDE SEQUENCE [LARGE SCALE GENOMIC DNA]</scope>
    <source>
        <strain evidence="6 7">LNHT1506</strain>
    </source>
</reference>
<dbReference type="GO" id="GO:0005634">
    <property type="term" value="C:nucleus"/>
    <property type="evidence" value="ECO:0007669"/>
    <property type="project" value="UniProtKB-SubCell"/>
</dbReference>
<dbReference type="PROSITE" id="PS50048">
    <property type="entry name" value="ZN2_CY6_FUNGAL_2"/>
    <property type="match status" value="1"/>
</dbReference>
<evidence type="ECO:0000256" key="4">
    <source>
        <dbReference type="SAM" id="MobiDB-lite"/>
    </source>
</evidence>
<feature type="region of interest" description="Disordered" evidence="4">
    <location>
        <begin position="1"/>
        <end position="63"/>
    </location>
</feature>
<dbReference type="InterPro" id="IPR007219">
    <property type="entry name" value="XnlR_reg_dom"/>
</dbReference>
<gene>
    <name evidence="6" type="ORF">AMS68_006541</name>
</gene>
<dbReference type="PANTHER" id="PTHR31001">
    <property type="entry name" value="UNCHARACTERIZED TRANSCRIPTIONAL REGULATORY PROTEIN"/>
    <property type="match status" value="1"/>
</dbReference>
<dbReference type="InterPro" id="IPR001138">
    <property type="entry name" value="Zn2Cys6_DnaBD"/>
</dbReference>
<name>A0A6H0Y1Y7_9PEZI</name>
<dbReference type="Proteomes" id="UP000503462">
    <property type="component" value="Chromosome 4"/>
</dbReference>
<dbReference type="Pfam" id="PF00172">
    <property type="entry name" value="Zn_clus"/>
    <property type="match status" value="1"/>
</dbReference>
<dbReference type="GO" id="GO:0000981">
    <property type="term" value="F:DNA-binding transcription factor activity, RNA polymerase II-specific"/>
    <property type="evidence" value="ECO:0007669"/>
    <property type="project" value="InterPro"/>
</dbReference>
<accession>A0A6H0Y1Y7</accession>
<dbReference type="PANTHER" id="PTHR31001:SF81">
    <property type="entry name" value="ZN(II)2CYS6 TRANSCRIPTION FACTOR"/>
    <property type="match status" value="1"/>
</dbReference>
<dbReference type="OrthoDB" id="2406834at2759"/>
<dbReference type="GO" id="GO:0006351">
    <property type="term" value="P:DNA-templated transcription"/>
    <property type="evidence" value="ECO:0007669"/>
    <property type="project" value="InterPro"/>
</dbReference>
<dbReference type="EMBL" id="CP051142">
    <property type="protein sequence ID" value="QIX01024.1"/>
    <property type="molecule type" value="Genomic_DNA"/>
</dbReference>
<dbReference type="InterPro" id="IPR036864">
    <property type="entry name" value="Zn2-C6_fun-type_DNA-bd_sf"/>
</dbReference>
<evidence type="ECO:0000259" key="5">
    <source>
        <dbReference type="PROSITE" id="PS50048"/>
    </source>
</evidence>
<proteinExistence type="predicted"/>
<dbReference type="Gene3D" id="4.10.240.10">
    <property type="entry name" value="Zn(2)-C6 fungal-type DNA-binding domain"/>
    <property type="match status" value="1"/>
</dbReference>
<feature type="compositionally biased region" description="Polar residues" evidence="4">
    <location>
        <begin position="35"/>
        <end position="46"/>
    </location>
</feature>
<dbReference type="GO" id="GO:0008270">
    <property type="term" value="F:zinc ion binding"/>
    <property type="evidence" value="ECO:0007669"/>
    <property type="project" value="InterPro"/>
</dbReference>
<evidence type="ECO:0000256" key="1">
    <source>
        <dbReference type="ARBA" id="ARBA00004123"/>
    </source>
</evidence>